<protein>
    <submittedName>
        <fullName evidence="1">Uncharacterized protein</fullName>
    </submittedName>
</protein>
<keyword evidence="2" id="KW-1185">Reference proteome</keyword>
<organism evidence="1 2">
    <name type="scientific">Heterotrigona itama</name>
    <dbReference type="NCBI Taxonomy" id="395501"/>
    <lineage>
        <taxon>Eukaryota</taxon>
        <taxon>Metazoa</taxon>
        <taxon>Ecdysozoa</taxon>
        <taxon>Arthropoda</taxon>
        <taxon>Hexapoda</taxon>
        <taxon>Insecta</taxon>
        <taxon>Pterygota</taxon>
        <taxon>Neoptera</taxon>
        <taxon>Endopterygota</taxon>
        <taxon>Hymenoptera</taxon>
        <taxon>Apocrita</taxon>
        <taxon>Aculeata</taxon>
        <taxon>Apoidea</taxon>
        <taxon>Anthophila</taxon>
        <taxon>Apidae</taxon>
        <taxon>Heterotrigona</taxon>
    </lineage>
</organism>
<evidence type="ECO:0000313" key="2">
    <source>
        <dbReference type="Proteomes" id="UP000752696"/>
    </source>
</evidence>
<comment type="caution">
    <text evidence="1">The sequence shown here is derived from an EMBL/GenBank/DDBJ whole genome shotgun (WGS) entry which is preliminary data.</text>
</comment>
<dbReference type="OrthoDB" id="5593012at2759"/>
<gene>
    <name evidence="1" type="ORF">MHI_LOCUS485513</name>
</gene>
<proteinExistence type="predicted"/>
<dbReference type="AlphaFoldDB" id="A0A6V7H9P8"/>
<accession>A0A6V7H9P8</accession>
<dbReference type="Proteomes" id="UP000752696">
    <property type="component" value="Unassembled WGS sequence"/>
</dbReference>
<dbReference type="EMBL" id="CAJDYZ010007869">
    <property type="protein sequence ID" value="CAD1474724.1"/>
    <property type="molecule type" value="Genomic_DNA"/>
</dbReference>
<reference evidence="1" key="1">
    <citation type="submission" date="2020-07" db="EMBL/GenBank/DDBJ databases">
        <authorList>
            <person name="Nazaruddin N."/>
        </authorList>
    </citation>
    <scope>NUCLEOTIDE SEQUENCE</scope>
</reference>
<name>A0A6V7H9P8_9HYME</name>
<evidence type="ECO:0000313" key="1">
    <source>
        <dbReference type="EMBL" id="CAD1474724.1"/>
    </source>
</evidence>
<sequence length="92" mass="11110">MEPDALGWNLVLQSWIADTPPVINAWLKNFLYESLFQRFCDPIIHWSHREDVQYRDVKVAKDMDELDLRAQLEVAEHSHFTKRVLFRTKQRR</sequence>